<sequence length="128" mass="14512">MESPIKTVRVSQAGEENLNKLKRATKITQWNILCRWALCCSLKEISIPSPVAIKTDSHIEIAWDTFGGEIADVLLIALKQRCYQDGLNLDRDTLRKQFTLHLHRGLGYLAGNEDLDSIEKLVQLTHIN</sequence>
<dbReference type="OrthoDB" id="512647at2"/>
<name>A0A563W3T1_9CYAN</name>
<dbReference type="InterPro" id="IPR038472">
    <property type="entry name" value="DndE_sf"/>
</dbReference>
<keyword evidence="2" id="KW-1185">Reference proteome</keyword>
<dbReference type="EMBL" id="CAACVJ010000683">
    <property type="protein sequence ID" value="VEP18342.1"/>
    <property type="molecule type" value="Genomic_DNA"/>
</dbReference>
<reference evidence="1 2" key="1">
    <citation type="submission" date="2019-01" db="EMBL/GenBank/DDBJ databases">
        <authorList>
            <person name="Brito A."/>
        </authorList>
    </citation>
    <scope>NUCLEOTIDE SEQUENCE [LARGE SCALE GENOMIC DNA]</scope>
    <source>
        <strain evidence="1">1</strain>
    </source>
</reference>
<proteinExistence type="predicted"/>
<dbReference type="Gene3D" id="1.10.1220.160">
    <property type="entry name" value="DNA sulphur modification protein DndE"/>
    <property type="match status" value="1"/>
</dbReference>
<dbReference type="Proteomes" id="UP000320055">
    <property type="component" value="Unassembled WGS sequence"/>
</dbReference>
<evidence type="ECO:0008006" key="3">
    <source>
        <dbReference type="Google" id="ProtNLM"/>
    </source>
</evidence>
<organism evidence="1 2">
    <name type="scientific">Hyella patelloides LEGE 07179</name>
    <dbReference type="NCBI Taxonomy" id="945734"/>
    <lineage>
        <taxon>Bacteria</taxon>
        <taxon>Bacillati</taxon>
        <taxon>Cyanobacteriota</taxon>
        <taxon>Cyanophyceae</taxon>
        <taxon>Pleurocapsales</taxon>
        <taxon>Hyellaceae</taxon>
        <taxon>Hyella</taxon>
    </lineage>
</organism>
<evidence type="ECO:0000313" key="2">
    <source>
        <dbReference type="Proteomes" id="UP000320055"/>
    </source>
</evidence>
<dbReference type="InterPro" id="IPR014969">
    <property type="entry name" value="DNA_S_DndE"/>
</dbReference>
<dbReference type="RefSeq" id="WP_144867629.1">
    <property type="nucleotide sequence ID" value="NZ_LR213834.1"/>
</dbReference>
<dbReference type="AlphaFoldDB" id="A0A563W3T1"/>
<dbReference type="NCBIfam" id="TIGR03184">
    <property type="entry name" value="DNA_S_dndE"/>
    <property type="match status" value="1"/>
</dbReference>
<accession>A0A563W3T1</accession>
<evidence type="ECO:0000313" key="1">
    <source>
        <dbReference type="EMBL" id="VEP18342.1"/>
    </source>
</evidence>
<protein>
    <recommendedName>
        <fullName evidence="3">DNA sulfur modification protein DndE</fullName>
    </recommendedName>
</protein>
<gene>
    <name evidence="1" type="ORF">H1P_760008</name>
</gene>
<dbReference type="Pfam" id="PF08870">
    <property type="entry name" value="DndE"/>
    <property type="match status" value="1"/>
</dbReference>